<feature type="region of interest" description="Disordered" evidence="1">
    <location>
        <begin position="711"/>
        <end position="779"/>
    </location>
</feature>
<reference evidence="2" key="1">
    <citation type="submission" date="2023-06" db="EMBL/GenBank/DDBJ databases">
        <title>Genome-scale phylogeny and comparative genomics of the fungal order Sordariales.</title>
        <authorList>
            <consortium name="Lawrence Berkeley National Laboratory"/>
            <person name="Hensen N."/>
            <person name="Bonometti L."/>
            <person name="Westerberg I."/>
            <person name="Brannstrom I.O."/>
            <person name="Guillou S."/>
            <person name="Cros-Aarteil S."/>
            <person name="Calhoun S."/>
            <person name="Haridas S."/>
            <person name="Kuo A."/>
            <person name="Mondo S."/>
            <person name="Pangilinan J."/>
            <person name="Riley R."/>
            <person name="Labutti K."/>
            <person name="Andreopoulos B."/>
            <person name="Lipzen A."/>
            <person name="Chen C."/>
            <person name="Yanf M."/>
            <person name="Daum C."/>
            <person name="Ng V."/>
            <person name="Clum A."/>
            <person name="Steindorff A."/>
            <person name="Ohm R."/>
            <person name="Martin F."/>
            <person name="Silar P."/>
            <person name="Natvig D."/>
            <person name="Lalanne C."/>
            <person name="Gautier V."/>
            <person name="Ament-Velasquez S.L."/>
            <person name="Kruys A."/>
            <person name="Hutchinson M.I."/>
            <person name="Powell A.J."/>
            <person name="Barry K."/>
            <person name="Miller A.N."/>
            <person name="Grigoriev I.V."/>
            <person name="Debuchy R."/>
            <person name="Gladieux P."/>
            <person name="Thoren M.H."/>
            <person name="Johannesson H."/>
        </authorList>
    </citation>
    <scope>NUCLEOTIDE SEQUENCE</scope>
    <source>
        <strain evidence="2">PSN4</strain>
    </source>
</reference>
<accession>A0AAJ0FCS3</accession>
<evidence type="ECO:0000313" key="2">
    <source>
        <dbReference type="EMBL" id="KAK1756824.1"/>
    </source>
</evidence>
<feature type="compositionally biased region" description="Low complexity" evidence="1">
    <location>
        <begin position="199"/>
        <end position="212"/>
    </location>
</feature>
<organism evidence="2 3">
    <name type="scientific">Echria macrotheca</name>
    <dbReference type="NCBI Taxonomy" id="438768"/>
    <lineage>
        <taxon>Eukaryota</taxon>
        <taxon>Fungi</taxon>
        <taxon>Dikarya</taxon>
        <taxon>Ascomycota</taxon>
        <taxon>Pezizomycotina</taxon>
        <taxon>Sordariomycetes</taxon>
        <taxon>Sordariomycetidae</taxon>
        <taxon>Sordariales</taxon>
        <taxon>Schizotheciaceae</taxon>
        <taxon>Echria</taxon>
    </lineage>
</organism>
<proteinExistence type="predicted"/>
<feature type="compositionally biased region" description="Acidic residues" evidence="1">
    <location>
        <begin position="926"/>
        <end position="946"/>
    </location>
</feature>
<sequence>MAATPFDISGPGSSFLFDIYNDGQPLQNPPILPSGPCNYTDQTLPRCGCRRFWGRPPPGGGFQNNFGPSISEICMCSHHACFHEDIQTATAPATVAMNVAGQENQKPRSNREPLSPVQDLGPFQMPSNLGSSLDLNLLNFQSQVGSHRTSPALPSGLDEVITRPESTMPDTLNSWGNLIQSRPNEDDGLPPIPSQCLLPASQPPSTASSSQSRYLRPFGGKGLNTLTGGGSALRNELSTRDDDESNREHVRESPLVNAPSRTERDATPTPAQSQRRPSAQISEEAWQKMSNTVDSHEQRIERLENASFSVAGHEECHDKHDHADLRVTELESRVEEVEKILNDSGSIASVRRTIRADASADDATASVVSVSTNATTSGPNRVEMYSQLQSLQAQVNQLQAASLPSYTKPWELEVVFLPFPLKGIWMEAHEFPSQRRSAGSNADEWTQMPNTISRSTPDPQSPKFQEWAGQSAGSNWLLPRAFVAGRVIDQRLKSRGLIKTVLVRGPDARSIQLAIHNAFGDVLRVSSSPAARSARGSTGPLAEFLGLRQAWVPLRKLHKDSRLRFLAPAEMATPALWDFTFLVSSVVMKATGIHRLYVTQPEAYLQDHPLGYHALESGWSWQKLRELSRVYPDSQSTEGDLTVPEADAMETCWAWDDRLDEAPSVHNSTLSLREGHQKRLSRGSSTSLSQQFFTGIESPILSSSQVFIRAKSPAVQRERQGSRPPQVRTNSLPPTAAPLLSPSQSRRRISMHASGSTPYERRSSPLVSRASPRPSIHSIPVAPIMATATAISKRRLGTRSPSVMPRNTPRWSRTSMSRSPSLVPMGVPFGFQEDRERRTTPFYYATPHSDAIPDYLYQRAGSRGPVVLQPSNGYEPDDDEDMEGGLEDEHGSSTDPYDSEMTNDENSQTGRQPAPNDSFGWGAGNDDGDIDVDVYEDEDDALDGTDTEGGNGPGRWNTFGQPHPDQGHSRPEDIPWAGIEDHMSDGENINPESDLHSQSQSQSQSQPIAIHEDADMEIIDRDDGDEVESGPDSQPPSEYSSKQNAWPTPAASESRQFAQQRTTAGGQASQGFQIHEDDSGPETQWA</sequence>
<feature type="region of interest" description="Disordered" evidence="1">
    <location>
        <begin position="102"/>
        <end position="126"/>
    </location>
</feature>
<feature type="compositionally biased region" description="Polar residues" evidence="1">
    <location>
        <begin position="164"/>
        <end position="182"/>
    </location>
</feature>
<protein>
    <submittedName>
        <fullName evidence="2">Midasin</fullName>
    </submittedName>
</protein>
<feature type="region of interest" description="Disordered" evidence="1">
    <location>
        <begin position="796"/>
        <end position="828"/>
    </location>
</feature>
<keyword evidence="3" id="KW-1185">Reference proteome</keyword>
<feature type="compositionally biased region" description="Acidic residues" evidence="1">
    <location>
        <begin position="875"/>
        <end position="886"/>
    </location>
</feature>
<feature type="compositionally biased region" description="Gly residues" evidence="1">
    <location>
        <begin position="219"/>
        <end position="231"/>
    </location>
</feature>
<feature type="region of interest" description="Disordered" evidence="1">
    <location>
        <begin position="666"/>
        <end position="688"/>
    </location>
</feature>
<evidence type="ECO:0000256" key="1">
    <source>
        <dbReference type="SAM" id="MobiDB-lite"/>
    </source>
</evidence>
<dbReference type="AlphaFoldDB" id="A0AAJ0FCS3"/>
<feature type="region of interest" description="Disordered" evidence="1">
    <location>
        <begin position="146"/>
        <end position="296"/>
    </location>
</feature>
<evidence type="ECO:0000313" key="3">
    <source>
        <dbReference type="Proteomes" id="UP001239445"/>
    </source>
</evidence>
<feature type="region of interest" description="Disordered" evidence="1">
    <location>
        <begin position="435"/>
        <end position="466"/>
    </location>
</feature>
<feature type="compositionally biased region" description="Low complexity" evidence="1">
    <location>
        <begin position="731"/>
        <end position="744"/>
    </location>
</feature>
<feature type="compositionally biased region" description="Polar residues" evidence="1">
    <location>
        <begin position="809"/>
        <end position="820"/>
    </location>
</feature>
<gene>
    <name evidence="2" type="ORF">QBC47DRAFT_170133</name>
</gene>
<feature type="compositionally biased region" description="Polar residues" evidence="1">
    <location>
        <begin position="269"/>
        <end position="281"/>
    </location>
</feature>
<feature type="compositionally biased region" description="Polar residues" evidence="1">
    <location>
        <begin position="1031"/>
        <end position="1072"/>
    </location>
</feature>
<feature type="compositionally biased region" description="Basic and acidic residues" evidence="1">
    <location>
        <begin position="1010"/>
        <end position="1021"/>
    </location>
</feature>
<feature type="region of interest" description="Disordered" evidence="1">
    <location>
        <begin position="864"/>
        <end position="1086"/>
    </location>
</feature>
<dbReference type="EMBL" id="MU839831">
    <property type="protein sequence ID" value="KAK1756824.1"/>
    <property type="molecule type" value="Genomic_DNA"/>
</dbReference>
<feature type="compositionally biased region" description="Polar residues" evidence="1">
    <location>
        <begin position="435"/>
        <end position="458"/>
    </location>
</feature>
<comment type="caution">
    <text evidence="2">The sequence shown here is derived from an EMBL/GenBank/DDBJ whole genome shotgun (WGS) entry which is preliminary data.</text>
</comment>
<name>A0AAJ0FCS3_9PEZI</name>
<feature type="compositionally biased region" description="Low complexity" evidence="1">
    <location>
        <begin position="997"/>
        <end position="1006"/>
    </location>
</feature>
<feature type="compositionally biased region" description="Basic and acidic residues" evidence="1">
    <location>
        <begin position="965"/>
        <end position="985"/>
    </location>
</feature>
<dbReference type="Proteomes" id="UP001239445">
    <property type="component" value="Unassembled WGS sequence"/>
</dbReference>